<dbReference type="GO" id="GO:0016757">
    <property type="term" value="F:glycosyltransferase activity"/>
    <property type="evidence" value="ECO:0007669"/>
    <property type="project" value="UniProtKB-KW"/>
</dbReference>
<accession>A0ABT8WUT9</accession>
<comment type="caution">
    <text evidence="2">The sequence shown here is derived from an EMBL/GenBank/DDBJ whole genome shotgun (WGS) entry which is preliminary data.</text>
</comment>
<proteinExistence type="predicted"/>
<dbReference type="CDD" id="cd03801">
    <property type="entry name" value="GT4_PimA-like"/>
    <property type="match status" value="1"/>
</dbReference>
<dbReference type="EC" id="2.4.-.-" evidence="2"/>
<keyword evidence="2" id="KW-0328">Glycosyltransferase</keyword>
<dbReference type="EMBL" id="JAUOEL010000008">
    <property type="protein sequence ID" value="MDO5976646.1"/>
    <property type="molecule type" value="Genomic_DNA"/>
</dbReference>
<gene>
    <name evidence="2" type="ORF">Q4Q40_20785</name>
</gene>
<evidence type="ECO:0000313" key="3">
    <source>
        <dbReference type="Proteomes" id="UP001176806"/>
    </source>
</evidence>
<keyword evidence="2" id="KW-0808">Transferase</keyword>
<evidence type="ECO:0000259" key="1">
    <source>
        <dbReference type="Pfam" id="PF00534"/>
    </source>
</evidence>
<keyword evidence="3" id="KW-1185">Reference proteome</keyword>
<dbReference type="InterPro" id="IPR050194">
    <property type="entry name" value="Glycosyltransferase_grp1"/>
</dbReference>
<reference evidence="2" key="1">
    <citation type="submission" date="2023-07" db="EMBL/GenBank/DDBJ databases">
        <title>Two novel species in the genus Flavivirga.</title>
        <authorList>
            <person name="Kwon K."/>
        </authorList>
    </citation>
    <scope>NUCLEOTIDE SEQUENCE</scope>
    <source>
        <strain evidence="2">KACC 14158</strain>
    </source>
</reference>
<dbReference type="SUPFAM" id="SSF53756">
    <property type="entry name" value="UDP-Glycosyltransferase/glycogen phosphorylase"/>
    <property type="match status" value="1"/>
</dbReference>
<organism evidence="2 3">
    <name type="scientific">Flavivirga jejuensis</name>
    <dbReference type="NCBI Taxonomy" id="870487"/>
    <lineage>
        <taxon>Bacteria</taxon>
        <taxon>Pseudomonadati</taxon>
        <taxon>Bacteroidota</taxon>
        <taxon>Flavobacteriia</taxon>
        <taxon>Flavobacteriales</taxon>
        <taxon>Flavobacteriaceae</taxon>
        <taxon>Flavivirga</taxon>
    </lineage>
</organism>
<name>A0ABT8WUT9_9FLAO</name>
<dbReference type="RefSeq" id="WP_303303954.1">
    <property type="nucleotide sequence ID" value="NZ_BAABDA010000007.1"/>
</dbReference>
<protein>
    <submittedName>
        <fullName evidence="2">Glycosyltransferase family 4 protein</fullName>
        <ecNumber evidence="2">2.4.-.-</ecNumber>
    </submittedName>
</protein>
<dbReference type="InterPro" id="IPR001296">
    <property type="entry name" value="Glyco_trans_1"/>
</dbReference>
<evidence type="ECO:0000313" key="2">
    <source>
        <dbReference type="EMBL" id="MDO5976646.1"/>
    </source>
</evidence>
<dbReference type="PANTHER" id="PTHR45947:SF3">
    <property type="entry name" value="SULFOQUINOVOSYL TRANSFERASE SQD2"/>
    <property type="match status" value="1"/>
</dbReference>
<sequence>MNFVIITHVKHIREDEHFFAYAPYVREMNIWFKYVDEVTIIAPLLNSKKSTIDSAYQHNNINFNRVPEVVFTSLSKFIKSVFKLPIIIYTIFKVCKKADHIHLRCPGNMGLLGCLVQVLFPKKVKTAKYAGNWDPKAKQPMSYRFQRWLLSSTFFTKNITTLVYGNWPDQTKNIKTFFTASYTKQEIVTPKTRDYSETLKFVFVGSLVIGKRPLLAIKIVEALYKQGKKVHLDLYGDGILNEELQDYVITNKLEAIVNILGNQQKEVVKEVLKETHFLILPSKSEGWPKVIAEAMFFGAIPIATSVSCVPFMLDYGARGVLIEPNLELAVNTIKKQLQNLGNLKLMSEKASSWSQTYTLDAFETEIVKLLKP</sequence>
<feature type="domain" description="Glycosyl transferase family 1" evidence="1">
    <location>
        <begin position="191"/>
        <end position="350"/>
    </location>
</feature>
<dbReference type="Gene3D" id="3.40.50.2000">
    <property type="entry name" value="Glycogen Phosphorylase B"/>
    <property type="match status" value="1"/>
</dbReference>
<dbReference type="Proteomes" id="UP001176806">
    <property type="component" value="Unassembled WGS sequence"/>
</dbReference>
<dbReference type="PANTHER" id="PTHR45947">
    <property type="entry name" value="SULFOQUINOVOSYL TRANSFERASE SQD2"/>
    <property type="match status" value="1"/>
</dbReference>
<dbReference type="Pfam" id="PF00534">
    <property type="entry name" value="Glycos_transf_1"/>
    <property type="match status" value="1"/>
</dbReference>